<dbReference type="GO" id="GO:0046872">
    <property type="term" value="F:metal ion binding"/>
    <property type="evidence" value="ECO:0007669"/>
    <property type="project" value="InterPro"/>
</dbReference>
<dbReference type="Gene3D" id="3.60.21.10">
    <property type="match status" value="1"/>
</dbReference>
<evidence type="ECO:0000259" key="2">
    <source>
        <dbReference type="Pfam" id="PF00149"/>
    </source>
</evidence>
<comment type="caution">
    <text evidence="4">The sequence shown here is derived from an EMBL/GenBank/DDBJ whole genome shotgun (WGS) entry which is preliminary data.</text>
</comment>
<dbReference type="PANTHER" id="PTHR45867">
    <property type="entry name" value="PURPLE ACID PHOSPHATASE"/>
    <property type="match status" value="1"/>
</dbReference>
<dbReference type="SUPFAM" id="SSF56300">
    <property type="entry name" value="Metallo-dependent phosphatases"/>
    <property type="match status" value="1"/>
</dbReference>
<dbReference type="AlphaFoldDB" id="A0A0B2K120"/>
<dbReference type="InterPro" id="IPR029052">
    <property type="entry name" value="Metallo-depent_PP-like"/>
</dbReference>
<dbReference type="STRING" id="82374.NZ47_04365"/>
<gene>
    <name evidence="4" type="ORF">NZ47_04365</name>
</gene>
<keyword evidence="5" id="KW-1185">Reference proteome</keyword>
<sequence length="420" mass="47989">MTSKINRRSFLKVIFSGIVSAVMGKFNKSSAATAGSDIYLPRQIITKDSTHSRTIMWHSRNPHNSLRVNVRDNGGNVTSYMGGGGLFQDDGESFYINKVLINRLQPKSHYTYQIVQDGATTPWYPLETGGSDTVEALIFPDSQCSDGYETWRRVAAGAFDSHRDINMFINMGDLVDNGEAAYQWRQWFYAISTYMPSKIFVPLMGNHETYNLNWKCRIPHAFLNFFAVPDNGSAAFQRYYYSFDCGPVHFIVLNTQFEELDPIKPGMMEEQFQWLRQDVAASDKPWKVVLMHKDIINYDNLGSSEPLADIDEVGKRFMPYFDELGIHLVFTAHQHTYRRHGHIYNFEPSDEGPVYIDTGVAGNCRYSVPRTKRFDKIMLPQPETDNYLTIKASNEDITVQCFLPDGQLGDSFVLTNSKQK</sequence>
<name>A0A0B2K120_9FIRM</name>
<evidence type="ECO:0000313" key="5">
    <source>
        <dbReference type="Proteomes" id="UP000030993"/>
    </source>
</evidence>
<organism evidence="4 5">
    <name type="scientific">Anaerovibrio lipolyticus</name>
    <dbReference type="NCBI Taxonomy" id="82374"/>
    <lineage>
        <taxon>Bacteria</taxon>
        <taxon>Bacillati</taxon>
        <taxon>Bacillota</taxon>
        <taxon>Negativicutes</taxon>
        <taxon>Selenomonadales</taxon>
        <taxon>Selenomonadaceae</taxon>
        <taxon>Anaerovibrio</taxon>
    </lineage>
</organism>
<dbReference type="SUPFAM" id="SSF49363">
    <property type="entry name" value="Purple acid phosphatase, N-terminal domain"/>
    <property type="match status" value="1"/>
</dbReference>
<dbReference type="InterPro" id="IPR015914">
    <property type="entry name" value="PAPs_N"/>
</dbReference>
<dbReference type="Proteomes" id="UP000030993">
    <property type="component" value="Unassembled WGS sequence"/>
</dbReference>
<feature type="domain" description="Calcineurin-like phosphoesterase" evidence="2">
    <location>
        <begin position="142"/>
        <end position="337"/>
    </location>
</feature>
<proteinExistence type="predicted"/>
<dbReference type="Pfam" id="PF00149">
    <property type="entry name" value="Metallophos"/>
    <property type="match status" value="1"/>
</dbReference>
<dbReference type="PANTHER" id="PTHR45867:SF3">
    <property type="entry name" value="ACID PHOSPHATASE TYPE 7"/>
    <property type="match status" value="1"/>
</dbReference>
<dbReference type="PROSITE" id="PS51318">
    <property type="entry name" value="TAT"/>
    <property type="match status" value="1"/>
</dbReference>
<reference evidence="4 5" key="1">
    <citation type="journal article" date="2013" name="PLoS ONE">
        <title>Identification and characterization of three novel lipases belonging to families II and V from Anaerovibrio lipolyticus 5ST.</title>
        <authorList>
            <person name="Prive F."/>
            <person name="Kaderbhai N.N."/>
            <person name="Girdwood S."/>
            <person name="Worgan H.J."/>
            <person name="Pinloche E."/>
            <person name="Scollan N.D."/>
            <person name="Huws S.A."/>
            <person name="Newbold C.J."/>
        </authorList>
    </citation>
    <scope>NUCLEOTIDE SEQUENCE [LARGE SCALE GENOMIC DNA]</scope>
    <source>
        <strain evidence="4 5">5S</strain>
    </source>
</reference>
<dbReference type="InterPro" id="IPR008963">
    <property type="entry name" value="Purple_acid_Pase-like_N"/>
</dbReference>
<keyword evidence="1" id="KW-0732">Signal</keyword>
<dbReference type="eggNOG" id="COG1409">
    <property type="taxonomic scope" value="Bacteria"/>
</dbReference>
<dbReference type="InterPro" id="IPR004843">
    <property type="entry name" value="Calcineurin-like_PHP"/>
</dbReference>
<evidence type="ECO:0000256" key="1">
    <source>
        <dbReference type="ARBA" id="ARBA00022729"/>
    </source>
</evidence>
<dbReference type="RefSeq" id="WP_039206835.1">
    <property type="nucleotide sequence ID" value="NZ_JSCE01000086.1"/>
</dbReference>
<evidence type="ECO:0000259" key="3">
    <source>
        <dbReference type="Pfam" id="PF16656"/>
    </source>
</evidence>
<accession>A0A0B2K120</accession>
<dbReference type="Pfam" id="PF16656">
    <property type="entry name" value="Pur_ac_phosph_N"/>
    <property type="match status" value="1"/>
</dbReference>
<dbReference type="InterPro" id="IPR006311">
    <property type="entry name" value="TAT_signal"/>
</dbReference>
<protein>
    <submittedName>
        <fullName evidence="4">Uncharacterized protein</fullName>
    </submittedName>
</protein>
<dbReference type="GO" id="GO:0003993">
    <property type="term" value="F:acid phosphatase activity"/>
    <property type="evidence" value="ECO:0007669"/>
    <property type="project" value="InterPro"/>
</dbReference>
<dbReference type="EMBL" id="JSCE01000086">
    <property type="protein sequence ID" value="KHM52521.1"/>
    <property type="molecule type" value="Genomic_DNA"/>
</dbReference>
<evidence type="ECO:0000313" key="4">
    <source>
        <dbReference type="EMBL" id="KHM52521.1"/>
    </source>
</evidence>
<feature type="domain" description="Purple acid phosphatase N-terminal" evidence="3">
    <location>
        <begin position="46"/>
        <end position="127"/>
    </location>
</feature>